<name>A0A3B0YQT0_9ZZZZ</name>
<organism evidence="1">
    <name type="scientific">hydrothermal vent metagenome</name>
    <dbReference type="NCBI Taxonomy" id="652676"/>
    <lineage>
        <taxon>unclassified sequences</taxon>
        <taxon>metagenomes</taxon>
        <taxon>ecological metagenomes</taxon>
    </lineage>
</organism>
<gene>
    <name evidence="1" type="ORF">MNBD_GAMMA12-1406</name>
</gene>
<protein>
    <recommendedName>
        <fullName evidence="2">DUF4124 domain-containing protein</fullName>
    </recommendedName>
</protein>
<accession>A0A3B0YQT0</accession>
<evidence type="ECO:0008006" key="2">
    <source>
        <dbReference type="Google" id="ProtNLM"/>
    </source>
</evidence>
<dbReference type="AlphaFoldDB" id="A0A3B0YQT0"/>
<proteinExistence type="predicted"/>
<sequence>MNPSLAFISGLLTLLSYTALSAEKSTYKWKAGDGSIQYGDQVPPKESKKTYDIYNSKGTKIRTISRAKSQEEHRIEDEKKRKLQILKKIAARKHKEDIRLLRLYPNEEAVLYARKERIDAIQNGIELSSDALTLYQGNISSLRKSAANHARARKPIPKNIKIKIANYRKMIEEIIISIKNGKTKQQKIRLTYEKILSRYQAIEK</sequence>
<evidence type="ECO:0000313" key="1">
    <source>
        <dbReference type="EMBL" id="VAW76679.1"/>
    </source>
</evidence>
<reference evidence="1" key="1">
    <citation type="submission" date="2018-06" db="EMBL/GenBank/DDBJ databases">
        <authorList>
            <person name="Zhirakovskaya E."/>
        </authorList>
    </citation>
    <scope>NUCLEOTIDE SEQUENCE</scope>
</reference>
<dbReference type="EMBL" id="UOFL01000111">
    <property type="protein sequence ID" value="VAW76679.1"/>
    <property type="molecule type" value="Genomic_DNA"/>
</dbReference>